<dbReference type="PANTHER" id="PTHR47197">
    <property type="entry name" value="PROTEIN NIRF"/>
    <property type="match status" value="1"/>
</dbReference>
<sequence>MRRLTDRQIRRFATLATAVVTAAVNGVNDAGAQQAPASLSAGVPAPTRTYRALVASESVDRVAVIEFGPQGAKVVGEHEVGVMLADPDGPHGLAVTPDGANYYVTTAHGTPYGVLWKFDTRTNSYQGQVMLGNFPATLQVSPDGRLIVVVNFNLHGDMVPSDVSVVRADSLQEIARIPTCAMPHGSRMNSTGTRHYSVCMMDEQLVEIDLDGLQVSRHFLLTKGAEQGMNGAPATRAANAAGHGGHDMSGHGLAQPAAGSTTCSPTWAQPSPDDRTVWVACNGTSDLVEIDVASWRMRRRIPAGNGVYNLAVTRDGTKLVATNKRGQSVSVIDTRTGAMLATLPTQRRVVHGVVITPDDRYAFVSVEGVGSEPGTVEIIDLVALKTVARVDVGQQAGGIDIVP</sequence>
<evidence type="ECO:0000256" key="2">
    <source>
        <dbReference type="SAM" id="SignalP"/>
    </source>
</evidence>
<dbReference type="Pfam" id="PF02239">
    <property type="entry name" value="Cytochrom_D1"/>
    <property type="match status" value="1"/>
</dbReference>
<dbReference type="InterPro" id="IPR011048">
    <property type="entry name" value="Haem_d1_sf"/>
</dbReference>
<dbReference type="SUPFAM" id="SSF51004">
    <property type="entry name" value="C-terminal (heme d1) domain of cytochrome cd1-nitrite reductase"/>
    <property type="match status" value="1"/>
</dbReference>
<keyword evidence="2" id="KW-0732">Signal</keyword>
<dbReference type="Gene3D" id="2.130.10.10">
    <property type="entry name" value="YVTN repeat-like/Quinoprotein amine dehydrogenase"/>
    <property type="match status" value="2"/>
</dbReference>
<dbReference type="PANTHER" id="PTHR47197:SF3">
    <property type="entry name" value="DIHYDRO-HEME D1 DEHYDROGENASE"/>
    <property type="match status" value="1"/>
</dbReference>
<proteinExistence type="predicted"/>
<accession>A0A3D4V3B8</accession>
<dbReference type="OMA" id="TLYQTHF"/>
<feature type="chain" id="PRO_5017777899" evidence="2">
    <location>
        <begin position="23"/>
        <end position="403"/>
    </location>
</feature>
<organism evidence="3 4">
    <name type="scientific">Gemmatimonas aurantiaca</name>
    <dbReference type="NCBI Taxonomy" id="173480"/>
    <lineage>
        <taxon>Bacteria</taxon>
        <taxon>Pseudomonadati</taxon>
        <taxon>Gemmatimonadota</taxon>
        <taxon>Gemmatimonadia</taxon>
        <taxon>Gemmatimonadales</taxon>
        <taxon>Gemmatimonadaceae</taxon>
        <taxon>Gemmatimonas</taxon>
    </lineage>
</organism>
<evidence type="ECO:0000313" key="4">
    <source>
        <dbReference type="Proteomes" id="UP000264071"/>
    </source>
</evidence>
<dbReference type="EMBL" id="DPIY01000001">
    <property type="protein sequence ID" value="HCT55605.1"/>
    <property type="molecule type" value="Genomic_DNA"/>
</dbReference>
<feature type="region of interest" description="Disordered" evidence="1">
    <location>
        <begin position="236"/>
        <end position="269"/>
    </location>
</feature>
<name>A0A3D4V3B8_9BACT</name>
<dbReference type="InterPro" id="IPR051200">
    <property type="entry name" value="Host-pathogen_enzymatic-act"/>
</dbReference>
<dbReference type="Proteomes" id="UP000264071">
    <property type="component" value="Unassembled WGS sequence"/>
</dbReference>
<feature type="compositionally biased region" description="Polar residues" evidence="1">
    <location>
        <begin position="258"/>
        <end position="269"/>
    </location>
</feature>
<gene>
    <name evidence="3" type="ORF">DGD08_00180</name>
</gene>
<dbReference type="InterPro" id="IPR015943">
    <property type="entry name" value="WD40/YVTN_repeat-like_dom_sf"/>
</dbReference>
<protein>
    <submittedName>
        <fullName evidence="3">YncE family protein</fullName>
    </submittedName>
</protein>
<evidence type="ECO:0000256" key="1">
    <source>
        <dbReference type="SAM" id="MobiDB-lite"/>
    </source>
</evidence>
<comment type="caution">
    <text evidence="3">The sequence shown here is derived from an EMBL/GenBank/DDBJ whole genome shotgun (WGS) entry which is preliminary data.</text>
</comment>
<feature type="signal peptide" evidence="2">
    <location>
        <begin position="1"/>
        <end position="22"/>
    </location>
</feature>
<evidence type="ECO:0000313" key="3">
    <source>
        <dbReference type="EMBL" id="HCT55605.1"/>
    </source>
</evidence>
<reference evidence="3 4" key="1">
    <citation type="journal article" date="2018" name="Nat. Biotechnol.">
        <title>A standardized bacterial taxonomy based on genome phylogeny substantially revises the tree of life.</title>
        <authorList>
            <person name="Parks D.H."/>
            <person name="Chuvochina M."/>
            <person name="Waite D.W."/>
            <person name="Rinke C."/>
            <person name="Skarshewski A."/>
            <person name="Chaumeil P.A."/>
            <person name="Hugenholtz P."/>
        </authorList>
    </citation>
    <scope>NUCLEOTIDE SEQUENCE [LARGE SCALE GENOMIC DNA]</scope>
    <source>
        <strain evidence="3">UBA8844</strain>
    </source>
</reference>
<dbReference type="AlphaFoldDB" id="A0A3D4V3B8"/>